<evidence type="ECO:0000256" key="7">
    <source>
        <dbReference type="ARBA" id="ARBA00069139"/>
    </source>
</evidence>
<evidence type="ECO:0000256" key="5">
    <source>
        <dbReference type="ARBA" id="ARBA00038347"/>
    </source>
</evidence>
<name>A0AAN7WAE1_9PEZI</name>
<evidence type="ECO:0000256" key="6">
    <source>
        <dbReference type="ARBA" id="ARBA00053977"/>
    </source>
</evidence>
<proteinExistence type="inferred from homology"/>
<dbReference type="PROSITE" id="PS50850">
    <property type="entry name" value="MFS"/>
    <property type="match status" value="1"/>
</dbReference>
<reference evidence="11" key="1">
    <citation type="submission" date="2023-08" db="EMBL/GenBank/DDBJ databases">
        <title>Black Yeasts Isolated from many extreme environments.</title>
        <authorList>
            <person name="Coleine C."/>
            <person name="Stajich J.E."/>
            <person name="Selbmann L."/>
        </authorList>
    </citation>
    <scope>NUCLEOTIDE SEQUENCE</scope>
    <source>
        <strain evidence="11">CCFEE 5810</strain>
    </source>
</reference>
<evidence type="ECO:0000256" key="4">
    <source>
        <dbReference type="ARBA" id="ARBA00023136"/>
    </source>
</evidence>
<dbReference type="InterPro" id="IPR020846">
    <property type="entry name" value="MFS_dom"/>
</dbReference>
<dbReference type="InterPro" id="IPR011701">
    <property type="entry name" value="MFS"/>
</dbReference>
<dbReference type="Proteomes" id="UP001310594">
    <property type="component" value="Unassembled WGS sequence"/>
</dbReference>
<organism evidence="11 12">
    <name type="scientific">Elasticomyces elasticus</name>
    <dbReference type="NCBI Taxonomy" id="574655"/>
    <lineage>
        <taxon>Eukaryota</taxon>
        <taxon>Fungi</taxon>
        <taxon>Dikarya</taxon>
        <taxon>Ascomycota</taxon>
        <taxon>Pezizomycotina</taxon>
        <taxon>Dothideomycetes</taxon>
        <taxon>Dothideomycetidae</taxon>
        <taxon>Mycosphaerellales</taxon>
        <taxon>Teratosphaeriaceae</taxon>
        <taxon>Elasticomyces</taxon>
    </lineage>
</organism>
<evidence type="ECO:0000256" key="8">
    <source>
        <dbReference type="ARBA" id="ARBA00077167"/>
    </source>
</evidence>
<accession>A0AAN7WAE1</accession>
<evidence type="ECO:0000256" key="3">
    <source>
        <dbReference type="ARBA" id="ARBA00022989"/>
    </source>
</evidence>
<feature type="transmembrane region" description="Helical" evidence="9">
    <location>
        <begin position="52"/>
        <end position="74"/>
    </location>
</feature>
<dbReference type="Pfam" id="PF07690">
    <property type="entry name" value="MFS_1"/>
    <property type="match status" value="1"/>
</dbReference>
<dbReference type="PANTHER" id="PTHR23502:SF23">
    <property type="entry name" value="FLUCONAZOLE RESISTANCE PROTEIN 1"/>
    <property type="match status" value="1"/>
</dbReference>
<dbReference type="EMBL" id="JAVRQU010000009">
    <property type="protein sequence ID" value="KAK5698612.1"/>
    <property type="molecule type" value="Genomic_DNA"/>
</dbReference>
<dbReference type="SUPFAM" id="SSF103473">
    <property type="entry name" value="MFS general substrate transporter"/>
    <property type="match status" value="1"/>
</dbReference>
<feature type="transmembrane region" description="Helical" evidence="9">
    <location>
        <begin position="363"/>
        <end position="383"/>
    </location>
</feature>
<sequence length="399" mass="44240">MYVLGNGVGVMFWSPITEIPQIGRNPVYLGTLLLFVLLQIPTALATDLAMLLVFRFVTGFVGSPSLAAGGASLGDMYPPRKKAYAITWWDLAALCGPALGPLIGGYAVQAADWRWTMWELMAINGAILVLLVCFLPETSVANILYRRAKRIRNDTGDRTYQSQGELDSADLDRKEVFREAMIRPFLLNAEPIVLALNVYVSLVYALQYIWLESFPIVFGDVYGMTLGVQGFTYLSIAIGALVAIPPFFWHLRVRIEPQFDQNEEMEPETRLIAAVLGSFFIPVALFWFGWSAAYDLHWAMPCAGCVFFGAGILLLFNCILTYLADVYPRHTASVLAGNELMRSAFAAGFPIFAPAMYHQLSIAWASSLLGFLACAFVPLPFLLRRYGKRLRLASKNAGK</sequence>
<feature type="transmembrane region" description="Helical" evidence="9">
    <location>
        <begin position="86"/>
        <end position="108"/>
    </location>
</feature>
<evidence type="ECO:0000256" key="2">
    <source>
        <dbReference type="ARBA" id="ARBA00022692"/>
    </source>
</evidence>
<comment type="caution">
    <text evidence="11">The sequence shown here is derived from an EMBL/GenBank/DDBJ whole genome shotgun (WGS) entry which is preliminary data.</text>
</comment>
<evidence type="ECO:0000313" key="12">
    <source>
        <dbReference type="Proteomes" id="UP001310594"/>
    </source>
</evidence>
<feature type="transmembrane region" description="Helical" evidence="9">
    <location>
        <begin position="296"/>
        <end position="320"/>
    </location>
</feature>
<comment type="similarity">
    <text evidence="5">Belongs to the major facilitator superfamily. CAR1 family.</text>
</comment>
<feature type="transmembrane region" description="Helical" evidence="9">
    <location>
        <begin position="271"/>
        <end position="290"/>
    </location>
</feature>
<dbReference type="FunFam" id="1.20.1250.20:FF:000011">
    <property type="entry name" value="MFS multidrug transporter, putative"/>
    <property type="match status" value="1"/>
</dbReference>
<comment type="function">
    <text evidence="6">MFS transporter; part of the gene cluster that mediates the biosynthesis of cercosporin, a light-activated, non-host-selective toxin. The perylenequinone chromophore of cercosporin absorbs light energy to attain an electronically-activated triplet state and produces active oxygen species such as the hydroxyl radical, superoxide, hydrogen peroxide or singlet oxygen upon reaction with oxygen molecules. These reactive oxygen species cause damage to various cellular components including lipids, proteins and nucleic acids. Responsible for secretion and accumulation of cercosporin, but does not play any roles in self-protection against the toxicity of cercosporin.</text>
</comment>
<feature type="transmembrane region" description="Helical" evidence="9">
    <location>
        <begin position="120"/>
        <end position="145"/>
    </location>
</feature>
<comment type="subcellular location">
    <subcellularLocation>
        <location evidence="1">Membrane</location>
        <topology evidence="1">Multi-pass membrane protein</topology>
    </subcellularLocation>
</comment>
<feature type="transmembrane region" description="Helical" evidence="9">
    <location>
        <begin position="340"/>
        <end position="357"/>
    </location>
</feature>
<feature type="transmembrane region" description="Helical" evidence="9">
    <location>
        <begin position="191"/>
        <end position="211"/>
    </location>
</feature>
<evidence type="ECO:0000256" key="1">
    <source>
        <dbReference type="ARBA" id="ARBA00004141"/>
    </source>
</evidence>
<keyword evidence="3 9" id="KW-1133">Transmembrane helix</keyword>
<evidence type="ECO:0000313" key="11">
    <source>
        <dbReference type="EMBL" id="KAK5698612.1"/>
    </source>
</evidence>
<dbReference type="PANTHER" id="PTHR23502">
    <property type="entry name" value="MAJOR FACILITATOR SUPERFAMILY"/>
    <property type="match status" value="1"/>
</dbReference>
<dbReference type="CDD" id="cd17323">
    <property type="entry name" value="MFS_Tpo1_MDR_like"/>
    <property type="match status" value="1"/>
</dbReference>
<keyword evidence="4 9" id="KW-0472">Membrane</keyword>
<keyword evidence="2 9" id="KW-0812">Transmembrane</keyword>
<dbReference type="Gene3D" id="1.20.1250.20">
    <property type="entry name" value="MFS general substrate transporter like domains"/>
    <property type="match status" value="1"/>
</dbReference>
<feature type="transmembrane region" description="Helical" evidence="9">
    <location>
        <begin position="231"/>
        <end position="251"/>
    </location>
</feature>
<dbReference type="GO" id="GO:1990961">
    <property type="term" value="P:xenobiotic detoxification by transmembrane export across the plasma membrane"/>
    <property type="evidence" value="ECO:0007669"/>
    <property type="project" value="TreeGrafter"/>
</dbReference>
<dbReference type="GO" id="GO:0005886">
    <property type="term" value="C:plasma membrane"/>
    <property type="evidence" value="ECO:0007669"/>
    <property type="project" value="TreeGrafter"/>
</dbReference>
<feature type="transmembrane region" description="Helical" evidence="9">
    <location>
        <begin position="27"/>
        <end position="46"/>
    </location>
</feature>
<dbReference type="GO" id="GO:0015244">
    <property type="term" value="F:fluconazole transmembrane transporter activity"/>
    <property type="evidence" value="ECO:0007669"/>
    <property type="project" value="TreeGrafter"/>
</dbReference>
<feature type="domain" description="Major facilitator superfamily (MFS) profile" evidence="10">
    <location>
        <begin position="1"/>
        <end position="399"/>
    </location>
</feature>
<evidence type="ECO:0000259" key="10">
    <source>
        <dbReference type="PROSITE" id="PS50850"/>
    </source>
</evidence>
<dbReference type="AlphaFoldDB" id="A0AAN7WAE1"/>
<protein>
    <recommendedName>
        <fullName evidence="7">Cercosporin MFS transporter CTB4</fullName>
    </recommendedName>
    <alternativeName>
        <fullName evidence="8">Cercosporin toxin biosynthesis cluster protein 4</fullName>
    </alternativeName>
</protein>
<evidence type="ECO:0000256" key="9">
    <source>
        <dbReference type="SAM" id="Phobius"/>
    </source>
</evidence>
<dbReference type="InterPro" id="IPR036259">
    <property type="entry name" value="MFS_trans_sf"/>
</dbReference>
<gene>
    <name evidence="11" type="primary">MDR1_3</name>
    <name evidence="11" type="ORF">LTR97_006258</name>
</gene>